<name>A0A1H6U0I1_9MICO</name>
<dbReference type="EMBL" id="FNZI01000001">
    <property type="protein sequence ID" value="SEI81482.1"/>
    <property type="molecule type" value="Genomic_DNA"/>
</dbReference>
<dbReference type="GO" id="GO:0016787">
    <property type="term" value="F:hydrolase activity"/>
    <property type="evidence" value="ECO:0007669"/>
    <property type="project" value="UniProtKB-KW"/>
</dbReference>
<evidence type="ECO:0000313" key="3">
    <source>
        <dbReference type="Proteomes" id="UP000183315"/>
    </source>
</evidence>
<evidence type="ECO:0000313" key="2">
    <source>
        <dbReference type="EMBL" id="SEI81482.1"/>
    </source>
</evidence>
<dbReference type="eggNOG" id="COG2267">
    <property type="taxonomic scope" value="Bacteria"/>
</dbReference>
<gene>
    <name evidence="2" type="ORF">SAMN05421637_0083</name>
</gene>
<proteinExistence type="predicted"/>
<organism evidence="2 3">
    <name type="scientific">Demequina mangrovi</name>
    <dbReference type="NCBI Taxonomy" id="1043493"/>
    <lineage>
        <taxon>Bacteria</taxon>
        <taxon>Bacillati</taxon>
        <taxon>Actinomycetota</taxon>
        <taxon>Actinomycetes</taxon>
        <taxon>Micrococcales</taxon>
        <taxon>Demequinaceae</taxon>
        <taxon>Demequina</taxon>
    </lineage>
</organism>
<accession>A0A1H6U0I1</accession>
<dbReference type="InterPro" id="IPR051044">
    <property type="entry name" value="MAG_DAG_Lipase"/>
</dbReference>
<sequence length="308" mass="32177">MTTAVTWDDDVLAGYAARPLGDATLVRALDAPASPRAAVLHVHGYNDYFFQDELARFLTGQGLAFYAVDMRRAGRSLRDGDVPHLISDIAELGDDIGAAAAAVEAEHPGLPLIVHAHSNGGLAAAIWASDRPSPALAGLVLDSPYFDRVGRWSERVALRAVPALAGVRPAMVLHNAPSHYAAYLLAEDGGGWSFDAGWKTPAGVPVRAAWLAAVRAAQARVAEGLDIRVPVLVGRSHSSGPDSPDNPLLGAQDTVVDVGAIARLAPRLGPRVTETVITGGVHELSLSSPVPRAAYLAAVAAWLTEVLA</sequence>
<dbReference type="Proteomes" id="UP000183315">
    <property type="component" value="Unassembled WGS sequence"/>
</dbReference>
<dbReference type="STRING" id="1043493.SAMN05421637_0083"/>
<dbReference type="SUPFAM" id="SSF53474">
    <property type="entry name" value="alpha/beta-Hydrolases"/>
    <property type="match status" value="1"/>
</dbReference>
<dbReference type="AlphaFoldDB" id="A0A1H6U0I1"/>
<dbReference type="Gene3D" id="3.40.50.1820">
    <property type="entry name" value="alpha/beta hydrolase"/>
    <property type="match status" value="1"/>
</dbReference>
<dbReference type="RefSeq" id="WP_042212310.1">
    <property type="nucleotide sequence ID" value="NZ_BBLU01000001.1"/>
</dbReference>
<dbReference type="Pfam" id="PF12146">
    <property type="entry name" value="Hydrolase_4"/>
    <property type="match status" value="1"/>
</dbReference>
<protein>
    <submittedName>
        <fullName evidence="2">Lysophospholipase, alpha-beta hydrolase superfamily</fullName>
    </submittedName>
</protein>
<dbReference type="OrthoDB" id="9801217at2"/>
<keyword evidence="3" id="KW-1185">Reference proteome</keyword>
<dbReference type="PANTHER" id="PTHR11614">
    <property type="entry name" value="PHOSPHOLIPASE-RELATED"/>
    <property type="match status" value="1"/>
</dbReference>
<feature type="domain" description="Serine aminopeptidase S33" evidence="1">
    <location>
        <begin position="34"/>
        <end position="154"/>
    </location>
</feature>
<dbReference type="InterPro" id="IPR029058">
    <property type="entry name" value="AB_hydrolase_fold"/>
</dbReference>
<dbReference type="InterPro" id="IPR022742">
    <property type="entry name" value="Hydrolase_4"/>
</dbReference>
<reference evidence="3" key="1">
    <citation type="submission" date="2016-10" db="EMBL/GenBank/DDBJ databases">
        <authorList>
            <person name="Varghese N."/>
        </authorList>
    </citation>
    <scope>NUCLEOTIDE SEQUENCE [LARGE SCALE GENOMIC DNA]</scope>
    <source>
        <strain evidence="3">DSM 24868</strain>
    </source>
</reference>
<evidence type="ECO:0000259" key="1">
    <source>
        <dbReference type="Pfam" id="PF12146"/>
    </source>
</evidence>
<keyword evidence="2" id="KW-0378">Hydrolase</keyword>